<evidence type="ECO:0000313" key="1">
    <source>
        <dbReference type="EMBL" id="XBT82271.1"/>
    </source>
</evidence>
<protein>
    <submittedName>
        <fullName evidence="1">Uncharacterized protein</fullName>
    </submittedName>
</protein>
<reference evidence="1" key="1">
    <citation type="submission" date="2024-06" db="EMBL/GenBank/DDBJ databases">
        <title>Micromonospora sp. strain HUAS YX12 genome sequences.</title>
        <authorList>
            <person name="Mo P."/>
        </authorList>
    </citation>
    <scope>NUCLEOTIDE SEQUENCE</scope>
    <source>
        <strain evidence="1">HUAS YX12</strain>
    </source>
</reference>
<proteinExistence type="predicted"/>
<dbReference type="PROSITE" id="PS51257">
    <property type="entry name" value="PROKAR_LIPOPROTEIN"/>
    <property type="match status" value="1"/>
</dbReference>
<dbReference type="RefSeq" id="WP_349878718.1">
    <property type="nucleotide sequence ID" value="NZ_CP157974.1"/>
</dbReference>
<dbReference type="AlphaFoldDB" id="A0AAU7R1B5"/>
<organism evidence="1">
    <name type="scientific">Micromonospora sp. HUAS YX12</name>
    <dbReference type="NCBI Taxonomy" id="3156396"/>
    <lineage>
        <taxon>Bacteria</taxon>
        <taxon>Bacillati</taxon>
        <taxon>Actinomycetota</taxon>
        <taxon>Actinomycetes</taxon>
        <taxon>Micromonosporales</taxon>
        <taxon>Micromonosporaceae</taxon>
        <taxon>Micromonospora</taxon>
    </lineage>
</organism>
<sequence>MRLDLTVTNTTGSACALATRAVGTVQVTGVRRDGLDLTPTLARSFTTTGSAPPRPPPWR</sequence>
<name>A0AAU7R1B5_9ACTN</name>
<dbReference type="EMBL" id="CP157974">
    <property type="protein sequence ID" value="XBT82271.1"/>
    <property type="molecule type" value="Genomic_DNA"/>
</dbReference>
<accession>A0AAU7R1B5</accession>
<gene>
    <name evidence="1" type="ORF">ABIH81_01815</name>
</gene>